<dbReference type="Gene3D" id="2.60.40.420">
    <property type="entry name" value="Cupredoxins - blue copper proteins"/>
    <property type="match status" value="3"/>
</dbReference>
<evidence type="ECO:0000259" key="3">
    <source>
        <dbReference type="Pfam" id="PF00394"/>
    </source>
</evidence>
<protein>
    <submittedName>
        <fullName evidence="6">Multicopper oxidase</fullName>
    </submittedName>
</protein>
<dbReference type="InterPro" id="IPR034279">
    <property type="entry name" value="CuRO_3_CopA"/>
</dbReference>
<keyword evidence="7" id="KW-1185">Reference proteome</keyword>
<evidence type="ECO:0000259" key="5">
    <source>
        <dbReference type="Pfam" id="PF07732"/>
    </source>
</evidence>
<gene>
    <name evidence="6" type="ORF">GCM10010909_36610</name>
</gene>
<keyword evidence="2" id="KW-0560">Oxidoreductase</keyword>
<feature type="domain" description="Plastocyanin-like" evidence="4">
    <location>
        <begin position="301"/>
        <end position="414"/>
    </location>
</feature>
<dbReference type="PROSITE" id="PS00080">
    <property type="entry name" value="MULTICOPPER_OXIDASE2"/>
    <property type="match status" value="1"/>
</dbReference>
<dbReference type="InterPro" id="IPR045087">
    <property type="entry name" value="Cu-oxidase_fam"/>
</dbReference>
<evidence type="ECO:0000313" key="6">
    <source>
        <dbReference type="EMBL" id="GLR68979.1"/>
    </source>
</evidence>
<dbReference type="PANTHER" id="PTHR11709">
    <property type="entry name" value="MULTI-COPPER OXIDASE"/>
    <property type="match status" value="1"/>
</dbReference>
<comment type="caution">
    <text evidence="6">The sequence shown here is derived from an EMBL/GenBank/DDBJ whole genome shotgun (WGS) entry which is preliminary data.</text>
</comment>
<dbReference type="Proteomes" id="UP001156641">
    <property type="component" value="Unassembled WGS sequence"/>
</dbReference>
<accession>A0ABQ6A910</accession>
<dbReference type="SUPFAM" id="SSF49503">
    <property type="entry name" value="Cupredoxins"/>
    <property type="match status" value="3"/>
</dbReference>
<dbReference type="InterPro" id="IPR002355">
    <property type="entry name" value="Cu_oxidase_Cu_BS"/>
</dbReference>
<feature type="domain" description="Plastocyanin-like" evidence="3">
    <location>
        <begin position="108"/>
        <end position="251"/>
    </location>
</feature>
<evidence type="ECO:0000259" key="4">
    <source>
        <dbReference type="Pfam" id="PF07731"/>
    </source>
</evidence>
<dbReference type="Pfam" id="PF07732">
    <property type="entry name" value="Cu-oxidase_3"/>
    <property type="match status" value="1"/>
</dbReference>
<name>A0ABQ6A910_9PROT</name>
<keyword evidence="1" id="KW-0479">Metal-binding</keyword>
<dbReference type="Pfam" id="PF07731">
    <property type="entry name" value="Cu-oxidase_2"/>
    <property type="match status" value="1"/>
</dbReference>
<dbReference type="InterPro" id="IPR001117">
    <property type="entry name" value="Cu-oxidase_2nd"/>
</dbReference>
<dbReference type="Pfam" id="PF00394">
    <property type="entry name" value="Cu-oxidase"/>
    <property type="match status" value="1"/>
</dbReference>
<dbReference type="InterPro" id="IPR011707">
    <property type="entry name" value="Cu-oxidase-like_N"/>
</dbReference>
<reference evidence="7" key="1">
    <citation type="journal article" date="2019" name="Int. J. Syst. Evol. Microbiol.">
        <title>The Global Catalogue of Microorganisms (GCM) 10K type strain sequencing project: providing services to taxonomists for standard genome sequencing and annotation.</title>
        <authorList>
            <consortium name="The Broad Institute Genomics Platform"/>
            <consortium name="The Broad Institute Genome Sequencing Center for Infectious Disease"/>
            <person name="Wu L."/>
            <person name="Ma J."/>
        </authorList>
    </citation>
    <scope>NUCLEOTIDE SEQUENCE [LARGE SCALE GENOMIC DNA]</scope>
    <source>
        <strain evidence="7">NBRC 112502</strain>
    </source>
</reference>
<dbReference type="InterPro" id="IPR008972">
    <property type="entry name" value="Cupredoxin"/>
</dbReference>
<proteinExistence type="predicted"/>
<dbReference type="EMBL" id="BSOS01000099">
    <property type="protein sequence ID" value="GLR68979.1"/>
    <property type="molecule type" value="Genomic_DNA"/>
</dbReference>
<evidence type="ECO:0000256" key="2">
    <source>
        <dbReference type="ARBA" id="ARBA00023002"/>
    </source>
</evidence>
<organism evidence="6 7">
    <name type="scientific">Acidocella aquatica</name>
    <dbReference type="NCBI Taxonomy" id="1922313"/>
    <lineage>
        <taxon>Bacteria</taxon>
        <taxon>Pseudomonadati</taxon>
        <taxon>Pseudomonadota</taxon>
        <taxon>Alphaproteobacteria</taxon>
        <taxon>Acetobacterales</taxon>
        <taxon>Acidocellaceae</taxon>
        <taxon>Acidocella</taxon>
    </lineage>
</organism>
<evidence type="ECO:0000313" key="7">
    <source>
        <dbReference type="Proteomes" id="UP001156641"/>
    </source>
</evidence>
<evidence type="ECO:0000256" key="1">
    <source>
        <dbReference type="ARBA" id="ARBA00022723"/>
    </source>
</evidence>
<dbReference type="CDD" id="cd13896">
    <property type="entry name" value="CuRO_3_CopA"/>
    <property type="match status" value="1"/>
</dbReference>
<dbReference type="InterPro" id="IPR011706">
    <property type="entry name" value="Cu-oxidase_C"/>
</dbReference>
<sequence>MFALEGADGLDGVRLAPGERFAVTLENACGEPTIIHWHGQTPPVAQDGVTATGYESPIANGASAAYDFVPRPGTHWMHSHLGLQEQRLMAAPLIVHTAEDVRASTQEVVVLLHDFTFRDPAEILPSLTAQNSQGGMGMMGGMAMGNGPDLNDINFDAYLANGRTLDDPQIVRVERGGRVRLRLINGATATAFWIGTGGVPAQLIAVDGDAVQPLDVSAPLPVAEGQRLDLLLTLPPREGAYPILAQREGDTARTGLILATPSAKIIKLSKQANTSAGACGITLEANLRAQTPLTNRPIDRVHQVILAGNMAGYDWTINGKQWKNHDPLLVKQGERVAFDIVNHSKMAHPMHLHGHHFQVVAINGTALPGAMRDTVLVPPMGNVRIAFDAVNPGRWLFHCHNLYHMAAGMMTEVRYI</sequence>
<feature type="domain" description="Plastocyanin-like" evidence="5">
    <location>
        <begin position="13"/>
        <end position="98"/>
    </location>
</feature>